<dbReference type="EMBL" id="JBHDIY010000002">
    <property type="protein sequence ID" value="MFL4471258.1"/>
    <property type="molecule type" value="Genomic_DNA"/>
</dbReference>
<keyword evidence="1" id="KW-0472">Membrane</keyword>
<keyword evidence="1" id="KW-0812">Transmembrane</keyword>
<dbReference type="Proteomes" id="UP001627408">
    <property type="component" value="Unassembled WGS sequence"/>
</dbReference>
<evidence type="ECO:0000313" key="2">
    <source>
        <dbReference type="EMBL" id="MFL4471258.1"/>
    </source>
</evidence>
<sequence length="268" mass="30283">MDIGAGIARHFIMGGLFYLLYLLVPLLGFWLWRKGLRFWVWPLALIWIAGFVLVPLVEYQRARLQAEANWSLAILPDSVPIDGKVFVSDDTVRTPHTAIHRFSEPAGSFGLYNREEMATALAAGPVDFADLRFFEHVPAPGEYKDRKTVETPPGTRVAADYLMLSHFRGPARAILDTITHPATDSLPNGFGVDYMIVDVSDPAAFDLSTARITMLLPYASKSYYAWPFNPMVRQVYSAADYATQRDIQLDLFCANLSEQKRDRCRRDM</sequence>
<evidence type="ECO:0000256" key="1">
    <source>
        <dbReference type="SAM" id="Phobius"/>
    </source>
</evidence>
<evidence type="ECO:0000313" key="3">
    <source>
        <dbReference type="Proteomes" id="UP001627408"/>
    </source>
</evidence>
<gene>
    <name evidence="2" type="ORF">ACERZ8_15735</name>
</gene>
<reference evidence="2 3" key="1">
    <citation type="submission" date="2024-08" db="EMBL/GenBank/DDBJ databases">
        <title>Tateyamaria sp. nov., isolated from marine algae.</title>
        <authorList>
            <person name="Choi B.J."/>
            <person name="Kim J.M."/>
            <person name="Lee J.K."/>
            <person name="Choi D.G."/>
            <person name="Bayburt H."/>
            <person name="Baek J.H."/>
            <person name="Han D.M."/>
            <person name="Jeon C.O."/>
        </authorList>
    </citation>
    <scope>NUCLEOTIDE SEQUENCE [LARGE SCALE GENOMIC DNA]</scope>
    <source>
        <strain evidence="2 3">KMU-156</strain>
    </source>
</reference>
<comment type="caution">
    <text evidence="2">The sequence shown here is derived from an EMBL/GenBank/DDBJ whole genome shotgun (WGS) entry which is preliminary data.</text>
</comment>
<feature type="transmembrane region" description="Helical" evidence="1">
    <location>
        <begin position="38"/>
        <end position="57"/>
    </location>
</feature>
<proteinExistence type="predicted"/>
<feature type="transmembrane region" description="Helical" evidence="1">
    <location>
        <begin position="12"/>
        <end position="32"/>
    </location>
</feature>
<protein>
    <submittedName>
        <fullName evidence="2">Uncharacterized protein</fullName>
    </submittedName>
</protein>
<organism evidence="2 3">
    <name type="scientific">Tateyamaria armeniaca</name>
    <dbReference type="NCBI Taxonomy" id="2518930"/>
    <lineage>
        <taxon>Bacteria</taxon>
        <taxon>Pseudomonadati</taxon>
        <taxon>Pseudomonadota</taxon>
        <taxon>Alphaproteobacteria</taxon>
        <taxon>Rhodobacterales</taxon>
        <taxon>Roseobacteraceae</taxon>
        <taxon>Tateyamaria</taxon>
    </lineage>
</organism>
<dbReference type="RefSeq" id="WP_407593088.1">
    <property type="nucleotide sequence ID" value="NZ_JBHDIY010000002.1"/>
</dbReference>
<name>A0ABW8V1J8_9RHOB</name>
<keyword evidence="1" id="KW-1133">Transmembrane helix</keyword>
<keyword evidence="3" id="KW-1185">Reference proteome</keyword>
<accession>A0ABW8V1J8</accession>